<evidence type="ECO:0008006" key="2">
    <source>
        <dbReference type="Google" id="ProtNLM"/>
    </source>
</evidence>
<proteinExistence type="predicted"/>
<sequence length="189" mass="22040">MMYDLPTSLSVCGVDYEIRSDYRAALDVLAAFAATDLTNEQKVIAALDIFYPDFLKMPDEHIPEAVKQMTWFLDCGDEGDNQKRPKLMDWEQDFQYIVAPINHVVGHEVRAMPYFHWWSFVSAYYEIGDCLFANIVRIRNLKAKGKTLDKSDREFYRENRRLVDLNKPMTEEENDTINAWLGKKTPDAK</sequence>
<accession>A0A8S5RBQ2</accession>
<protein>
    <recommendedName>
        <fullName evidence="2">Bacteriophage Gp15 protein</fullName>
    </recommendedName>
</protein>
<dbReference type="InterPro" id="IPR009660">
    <property type="entry name" value="Phage_A500_Gp15"/>
</dbReference>
<reference evidence="1" key="1">
    <citation type="journal article" date="2021" name="Proc. Natl. Acad. Sci. U.S.A.">
        <title>A Catalog of Tens of Thousands of Viruses from Human Metagenomes Reveals Hidden Associations with Chronic Diseases.</title>
        <authorList>
            <person name="Tisza M.J."/>
            <person name="Buck C.B."/>
        </authorList>
    </citation>
    <scope>NUCLEOTIDE SEQUENCE</scope>
    <source>
        <strain evidence="1">CtRwG8</strain>
    </source>
</reference>
<dbReference type="Pfam" id="PF06854">
    <property type="entry name" value="Phage_Gp15"/>
    <property type="match status" value="1"/>
</dbReference>
<name>A0A8S5RBQ2_9VIRU</name>
<evidence type="ECO:0000313" key="1">
    <source>
        <dbReference type="EMBL" id="DAE28578.1"/>
    </source>
</evidence>
<organism evidence="1">
    <name type="scientific">virus sp. ctRwG8</name>
    <dbReference type="NCBI Taxonomy" id="2828254"/>
    <lineage>
        <taxon>Viruses</taxon>
    </lineage>
</organism>
<dbReference type="EMBL" id="BK059090">
    <property type="protein sequence ID" value="DAE28578.1"/>
    <property type="molecule type" value="Genomic_DNA"/>
</dbReference>